<keyword evidence="12" id="KW-1185">Reference proteome</keyword>
<evidence type="ECO:0000256" key="6">
    <source>
        <dbReference type="ARBA" id="ARBA00022676"/>
    </source>
</evidence>
<dbReference type="SUPFAM" id="SSF53756">
    <property type="entry name" value="UDP-Glycosyltransferase/glycogen phosphorylase"/>
    <property type="match status" value="1"/>
</dbReference>
<dbReference type="GO" id="GO:0009245">
    <property type="term" value="P:lipid A biosynthetic process"/>
    <property type="evidence" value="ECO:0007669"/>
    <property type="project" value="UniProtKB-UniRule"/>
</dbReference>
<dbReference type="HOGENOM" id="CLU_036577_3_1_9"/>
<comment type="caution">
    <text evidence="11">The sequence shown here is derived from an EMBL/GenBank/DDBJ whole genome shotgun (WGS) entry which is preliminary data.</text>
</comment>
<organism evidence="11 12">
    <name type="scientific">Anaeroglobus geminatus F0357</name>
    <dbReference type="NCBI Taxonomy" id="861450"/>
    <lineage>
        <taxon>Bacteria</taxon>
        <taxon>Bacillati</taxon>
        <taxon>Bacillota</taxon>
        <taxon>Negativicutes</taxon>
        <taxon>Veillonellales</taxon>
        <taxon>Veillonellaceae</taxon>
        <taxon>Anaeroglobus</taxon>
    </lineage>
</organism>
<protein>
    <recommendedName>
        <fullName evidence="3 10">Lipid-A-disaccharide synthase</fullName>
        <ecNumber evidence="2 10">2.4.1.182</ecNumber>
    </recommendedName>
</protein>
<dbReference type="GO" id="GO:0008915">
    <property type="term" value="F:lipid-A-disaccharide synthase activity"/>
    <property type="evidence" value="ECO:0007669"/>
    <property type="project" value="UniProtKB-UniRule"/>
</dbReference>
<evidence type="ECO:0000313" key="12">
    <source>
        <dbReference type="Proteomes" id="UP000005481"/>
    </source>
</evidence>
<dbReference type="EC" id="2.4.1.182" evidence="2 10"/>
<dbReference type="PANTHER" id="PTHR30372">
    <property type="entry name" value="LIPID-A-DISACCHARIDE SYNTHASE"/>
    <property type="match status" value="1"/>
</dbReference>
<evidence type="ECO:0000256" key="2">
    <source>
        <dbReference type="ARBA" id="ARBA00012687"/>
    </source>
</evidence>
<dbReference type="PATRIC" id="fig|861450.3.peg.378"/>
<evidence type="ECO:0000256" key="7">
    <source>
        <dbReference type="ARBA" id="ARBA00022679"/>
    </source>
</evidence>
<dbReference type="Pfam" id="PF02684">
    <property type="entry name" value="LpxB"/>
    <property type="match status" value="1"/>
</dbReference>
<evidence type="ECO:0000256" key="8">
    <source>
        <dbReference type="ARBA" id="ARBA00023098"/>
    </source>
</evidence>
<keyword evidence="6" id="KW-0328">Glycosyltransferase</keyword>
<dbReference type="RefSeq" id="WP_006789379.1">
    <property type="nucleotide sequence ID" value="NZ_JH417570.1"/>
</dbReference>
<evidence type="ECO:0000256" key="4">
    <source>
        <dbReference type="ARBA" id="ARBA00022516"/>
    </source>
</evidence>
<keyword evidence="7" id="KW-0808">Transferase</keyword>
<dbReference type="PANTHER" id="PTHR30372:SF4">
    <property type="entry name" value="LIPID-A-DISACCHARIDE SYNTHASE, MITOCHONDRIAL-RELATED"/>
    <property type="match status" value="1"/>
</dbReference>
<evidence type="ECO:0000313" key="11">
    <source>
        <dbReference type="EMBL" id="EHM42998.1"/>
    </source>
</evidence>
<evidence type="ECO:0000256" key="9">
    <source>
        <dbReference type="ARBA" id="ARBA00048975"/>
    </source>
</evidence>
<keyword evidence="5" id="KW-0441">Lipid A biosynthesis</keyword>
<sequence>MKIMFSAGEASGDLHGAGLAGALRRLDPDIELLGMGGELMREAGVRIIYDIKNLGVIGVGEIIKKIPFFFKLRSFLVDTMAEERPDALVCIDYPGFNMRLIKKAKAAGIPVIYYILPTIWAWHKSRGETIAQYTDLAVSLFPFEAAMYRELGTNVVYGGHPLLDTVHAEWTKDKAYEAFGLDETKKTVVLMPGSRMQEVKGLFPQMLEAGRLIAEKTGNVQFIVPKATTIDRRVLQKLADTAALPIVIGEDHVYDMMNIADAAVCASGTATLETALMGLPTLLIYRVNTLTYLLSKILVHIDNIGLPNIIEGRRVMPELWQNDVTPEKIASVIVPLLTEEAAHEEARRAMLAVRDKMGEPGAVMRTGEIILEFIKEIRLHEAVQQLGEL</sequence>
<dbReference type="InterPro" id="IPR003835">
    <property type="entry name" value="Glyco_trans_19"/>
</dbReference>
<proteinExistence type="predicted"/>
<comment type="function">
    <text evidence="1">Condensation of UDP-2,3-diacylglucosamine and 2,3-diacylglucosamine-1-phosphate to form lipid A disaccharide, a precursor of lipid A, a phosphorylated glycolipid that anchors the lipopolysaccharide to the outer membrane of the cell.</text>
</comment>
<evidence type="ECO:0000256" key="10">
    <source>
        <dbReference type="NCBIfam" id="TIGR00215"/>
    </source>
</evidence>
<evidence type="ECO:0000256" key="1">
    <source>
        <dbReference type="ARBA" id="ARBA00002056"/>
    </source>
</evidence>
<dbReference type="Gene3D" id="3.40.50.2000">
    <property type="entry name" value="Glycogen Phosphorylase B"/>
    <property type="match status" value="1"/>
</dbReference>
<gene>
    <name evidence="11" type="ORF">HMPREF0080_00396</name>
</gene>
<keyword evidence="8" id="KW-0443">Lipid metabolism</keyword>
<evidence type="ECO:0000256" key="3">
    <source>
        <dbReference type="ARBA" id="ARBA00020902"/>
    </source>
</evidence>
<dbReference type="NCBIfam" id="TIGR00215">
    <property type="entry name" value="lpxB"/>
    <property type="match status" value="1"/>
</dbReference>
<dbReference type="Proteomes" id="UP000005481">
    <property type="component" value="Unassembled WGS sequence"/>
</dbReference>
<evidence type="ECO:0000256" key="5">
    <source>
        <dbReference type="ARBA" id="ARBA00022556"/>
    </source>
</evidence>
<reference evidence="11 12" key="1">
    <citation type="submission" date="2011-08" db="EMBL/GenBank/DDBJ databases">
        <authorList>
            <person name="Weinstock G."/>
            <person name="Sodergren E."/>
            <person name="Clifton S."/>
            <person name="Fulton L."/>
            <person name="Fulton B."/>
            <person name="Courtney L."/>
            <person name="Fronick C."/>
            <person name="Harrison M."/>
            <person name="Strong C."/>
            <person name="Farmer C."/>
            <person name="Delahaunty K."/>
            <person name="Markovic C."/>
            <person name="Hall O."/>
            <person name="Minx P."/>
            <person name="Tomlinson C."/>
            <person name="Mitreva M."/>
            <person name="Hou S."/>
            <person name="Chen J."/>
            <person name="Wollam A."/>
            <person name="Pepin K.H."/>
            <person name="Johnson M."/>
            <person name="Bhonagiri V."/>
            <person name="Zhang X."/>
            <person name="Suruliraj S."/>
            <person name="Warren W."/>
            <person name="Chinwalla A."/>
            <person name="Mardis E.R."/>
            <person name="Wilson R.K."/>
        </authorList>
    </citation>
    <scope>NUCLEOTIDE SEQUENCE [LARGE SCALE GENOMIC DNA]</scope>
    <source>
        <strain evidence="11 12">F0357</strain>
    </source>
</reference>
<dbReference type="EMBL" id="AGCJ01000013">
    <property type="protein sequence ID" value="EHM42998.1"/>
    <property type="molecule type" value="Genomic_DNA"/>
</dbReference>
<name>G9YFI4_9FIRM</name>
<dbReference type="AlphaFoldDB" id="G9YFI4"/>
<dbReference type="GO" id="GO:0016020">
    <property type="term" value="C:membrane"/>
    <property type="evidence" value="ECO:0007669"/>
    <property type="project" value="GOC"/>
</dbReference>
<dbReference type="OrthoDB" id="9801642at2"/>
<dbReference type="eggNOG" id="COG0763">
    <property type="taxonomic scope" value="Bacteria"/>
</dbReference>
<dbReference type="GO" id="GO:0005543">
    <property type="term" value="F:phospholipid binding"/>
    <property type="evidence" value="ECO:0007669"/>
    <property type="project" value="TreeGrafter"/>
</dbReference>
<dbReference type="STRING" id="861450.HMPREF0080_00396"/>
<keyword evidence="4" id="KW-0444">Lipid biosynthesis</keyword>
<comment type="catalytic activity">
    <reaction evidence="9">
        <text>a lipid X + a UDP-2-N,3-O-bis[(3R)-3-hydroxyacyl]-alpha-D-glucosamine = a lipid A disaccharide + UDP + H(+)</text>
        <dbReference type="Rhea" id="RHEA:67828"/>
        <dbReference type="ChEBI" id="CHEBI:15378"/>
        <dbReference type="ChEBI" id="CHEBI:58223"/>
        <dbReference type="ChEBI" id="CHEBI:137748"/>
        <dbReference type="ChEBI" id="CHEBI:176338"/>
        <dbReference type="ChEBI" id="CHEBI:176343"/>
        <dbReference type="EC" id="2.4.1.182"/>
    </reaction>
</comment>
<accession>G9YFI4</accession>